<dbReference type="EMBL" id="FZQP02003222">
    <property type="protein sequence ID" value="VVC97574.1"/>
    <property type="molecule type" value="Genomic_DNA"/>
</dbReference>
<dbReference type="Proteomes" id="UP000324832">
    <property type="component" value="Unassembled WGS sequence"/>
</dbReference>
<accession>A0A5E4QJ30</accession>
<dbReference type="AlphaFoldDB" id="A0A5E4QJ30"/>
<reference evidence="2 3" key="1">
    <citation type="submission" date="2017-07" db="EMBL/GenBank/DDBJ databases">
        <authorList>
            <person name="Talla V."/>
            <person name="Backstrom N."/>
        </authorList>
    </citation>
    <scope>NUCLEOTIDE SEQUENCE [LARGE SCALE GENOMIC DNA]</scope>
</reference>
<sequence>MESPSPREGSDRAYNKRQCPGNGATQVSEKTTRVGQTLCMALCPDDPFSVAYAGDNKQCYIETTDLTISEQVMHRFGSRPLVSISTENTESMET</sequence>
<evidence type="ECO:0000313" key="3">
    <source>
        <dbReference type="Proteomes" id="UP000324832"/>
    </source>
</evidence>
<name>A0A5E4QJ30_9NEOP</name>
<keyword evidence="3" id="KW-1185">Reference proteome</keyword>
<evidence type="ECO:0000313" key="2">
    <source>
        <dbReference type="EMBL" id="VVC97574.1"/>
    </source>
</evidence>
<gene>
    <name evidence="2" type="ORF">LSINAPIS_LOCUS8819</name>
</gene>
<organism evidence="2 3">
    <name type="scientific">Leptidea sinapis</name>
    <dbReference type="NCBI Taxonomy" id="189913"/>
    <lineage>
        <taxon>Eukaryota</taxon>
        <taxon>Metazoa</taxon>
        <taxon>Ecdysozoa</taxon>
        <taxon>Arthropoda</taxon>
        <taxon>Hexapoda</taxon>
        <taxon>Insecta</taxon>
        <taxon>Pterygota</taxon>
        <taxon>Neoptera</taxon>
        <taxon>Endopterygota</taxon>
        <taxon>Lepidoptera</taxon>
        <taxon>Glossata</taxon>
        <taxon>Ditrysia</taxon>
        <taxon>Papilionoidea</taxon>
        <taxon>Pieridae</taxon>
        <taxon>Dismorphiinae</taxon>
        <taxon>Leptidea</taxon>
    </lineage>
</organism>
<feature type="region of interest" description="Disordered" evidence="1">
    <location>
        <begin position="1"/>
        <end position="30"/>
    </location>
</feature>
<evidence type="ECO:0000256" key="1">
    <source>
        <dbReference type="SAM" id="MobiDB-lite"/>
    </source>
</evidence>
<proteinExistence type="predicted"/>
<protein>
    <submittedName>
        <fullName evidence="2">Uncharacterized protein</fullName>
    </submittedName>
</protein>